<accession>A0A1S7Q3W4</accession>
<dbReference type="EMBL" id="FBWC01000014">
    <property type="protein sequence ID" value="CUX30658.1"/>
    <property type="molecule type" value="Genomic_DNA"/>
</dbReference>
<dbReference type="Proteomes" id="UP000191897">
    <property type="component" value="Unassembled WGS sequence"/>
</dbReference>
<gene>
    <name evidence="1" type="ORF">AGR4C_Cc50390</name>
</gene>
<dbReference type="AlphaFoldDB" id="A0A1S7Q3W4"/>
<organism evidence="1 2">
    <name type="scientific">Agrobacterium tumefaciens str. Kerr 14</name>
    <dbReference type="NCBI Taxonomy" id="1183424"/>
    <lineage>
        <taxon>Bacteria</taxon>
        <taxon>Pseudomonadati</taxon>
        <taxon>Pseudomonadota</taxon>
        <taxon>Alphaproteobacteria</taxon>
        <taxon>Hyphomicrobiales</taxon>
        <taxon>Rhizobiaceae</taxon>
        <taxon>Rhizobium/Agrobacterium group</taxon>
        <taxon>Agrobacterium</taxon>
        <taxon>Agrobacterium tumefaciens complex</taxon>
    </lineage>
</organism>
<name>A0A1S7Q3W4_AGRTU</name>
<reference evidence="1 2" key="1">
    <citation type="submission" date="2016-01" db="EMBL/GenBank/DDBJ databases">
        <authorList>
            <person name="Oliw E.H."/>
        </authorList>
    </citation>
    <scope>NUCLEOTIDE SEQUENCE [LARGE SCALE GENOMIC DNA]</scope>
    <source>
        <strain evidence="1 2">Kerr 14</strain>
    </source>
</reference>
<proteinExistence type="predicted"/>
<evidence type="ECO:0000313" key="1">
    <source>
        <dbReference type="EMBL" id="CUX30658.1"/>
    </source>
</evidence>
<dbReference type="RefSeq" id="WP_080865964.1">
    <property type="nucleotide sequence ID" value="NZ_LT009730.1"/>
</dbReference>
<evidence type="ECO:0000313" key="2">
    <source>
        <dbReference type="Proteomes" id="UP000191897"/>
    </source>
</evidence>
<sequence>MSPTKKDRNIQSNIGKDNTATGSVGRLGAAAFALAIASALKTEFGDVGSSVKTISKLTSANQRAVKNWLDGKNGPSGEFLILLCRHSENVLETFLMLSGRSDLVKVKKYRDTRIKLNEMIALLSEIEEKE</sequence>
<protein>
    <submittedName>
        <fullName evidence="1">Uncharacterized protein</fullName>
    </submittedName>
</protein>